<evidence type="ECO:0000256" key="5">
    <source>
        <dbReference type="ARBA" id="ARBA00022737"/>
    </source>
</evidence>
<dbReference type="InParanoid" id="A0A3P9APP1"/>
<dbReference type="RefSeq" id="XP_010875542.2">
    <property type="nucleotide sequence ID" value="XM_010877240.5"/>
</dbReference>
<keyword evidence="10" id="KW-0325">Glycoprotein</keyword>
<keyword evidence="9" id="KW-0675">Receptor</keyword>
<dbReference type="SMART" id="SM00060">
    <property type="entry name" value="FN3"/>
    <property type="match status" value="3"/>
</dbReference>
<dbReference type="AlphaFoldDB" id="A0A3P9APP1"/>
<reference evidence="13" key="2">
    <citation type="submission" date="2020-02" db="EMBL/GenBank/DDBJ databases">
        <title>Esox lucius (northern pike) genome, fEsoLuc1, primary haplotype.</title>
        <authorList>
            <person name="Myers G."/>
            <person name="Karagic N."/>
            <person name="Meyer A."/>
            <person name="Pippel M."/>
            <person name="Reichard M."/>
            <person name="Winkler S."/>
            <person name="Tracey A."/>
            <person name="Sims Y."/>
            <person name="Howe K."/>
            <person name="Rhie A."/>
            <person name="Formenti G."/>
            <person name="Durbin R."/>
            <person name="Fedrigo O."/>
            <person name="Jarvis E.D."/>
        </authorList>
    </citation>
    <scope>NUCLEOTIDE SEQUENCE [LARGE SCALE GENOMIC DNA]</scope>
</reference>
<reference evidence="13" key="3">
    <citation type="submission" date="2025-08" db="UniProtKB">
        <authorList>
            <consortium name="Ensembl"/>
        </authorList>
    </citation>
    <scope>IDENTIFICATION</scope>
</reference>
<evidence type="ECO:0000256" key="11">
    <source>
        <dbReference type="SAM" id="Phobius"/>
    </source>
</evidence>
<dbReference type="InterPro" id="IPR013783">
    <property type="entry name" value="Ig-like_fold"/>
</dbReference>
<keyword evidence="14" id="KW-1185">Reference proteome</keyword>
<comment type="similarity">
    <text evidence="2">Belongs to the type I cytokine receptor family. Type 2 subfamily.</text>
</comment>
<keyword evidence="8" id="KW-1015">Disulfide bond</keyword>
<dbReference type="CDD" id="cd00063">
    <property type="entry name" value="FN3"/>
    <property type="match status" value="2"/>
</dbReference>
<reference evidence="14" key="1">
    <citation type="journal article" date="2014" name="PLoS ONE">
        <title>The genome and linkage map of the northern pike (Esox lucius): conserved synteny revealed between the salmonid sister group and the Neoteleostei.</title>
        <authorList>
            <person name="Rondeau E.B."/>
            <person name="Minkley D.R."/>
            <person name="Leong J.S."/>
            <person name="Messmer A.M."/>
            <person name="Jantzen J.R."/>
            <person name="von Schalburg K.R."/>
            <person name="Lemon C."/>
            <person name="Bird N.H."/>
            <person name="Koop B.F."/>
        </authorList>
    </citation>
    <scope>NUCLEOTIDE SEQUENCE</scope>
</reference>
<evidence type="ECO:0000256" key="3">
    <source>
        <dbReference type="ARBA" id="ARBA00022692"/>
    </source>
</evidence>
<dbReference type="GO" id="GO:0005886">
    <property type="term" value="C:plasma membrane"/>
    <property type="evidence" value="ECO:0007669"/>
    <property type="project" value="UniProtKB-ARBA"/>
</dbReference>
<dbReference type="Pfam" id="PF17971">
    <property type="entry name" value="LIFR_D2"/>
    <property type="match status" value="1"/>
</dbReference>
<dbReference type="GeneID" id="105014708"/>
<dbReference type="InterPro" id="IPR036116">
    <property type="entry name" value="FN3_sf"/>
</dbReference>
<dbReference type="Pfam" id="PF00041">
    <property type="entry name" value="fn3"/>
    <property type="match status" value="1"/>
</dbReference>
<sequence>MLTNQHLTRTCYRSVIMLHFLLWASLFLLIIHEQVCQDGVLQGPQDVKVDYSLSEQRISVTWEDDPFSRRGPDKLIYDVEVLLTDSMKYVHREAVDVTSDQVYSKHHWSWTSVLPLECASHSVRLRSRYQTYTSQWSPLQTNTGMKPSTPEVYPKNKVVQVDSNLTFCCILGPGESLKFMHYNNTPMKTINISEQSYAMVVHMRTPSPPNCINVNCNLATYGTCVYVGYPPDDRNLICETRDLESVVCHWDKGRLTYLTKKRQTQYHLNGRACPHDTMTNCKQTVRVDQGEKNWTLTAENPLGTLKLIDRADLKKRVHLLAPVELEALNVNARNASVQWRWEINQYNNLLMICEVQLENNGQIDMRKHSGNGIGSVILTDLAPAQTYTVHVRCGLKQHFWKWGDWSRGSTFQTNEDIPEKLDVWMQIEGNQTVVLWKPLSANQSHGHILDYEVTWGRQNATVIPTRHYFPLSDQFTSERHRVTVTARNSAGRSPPTAITIPRLSKPMRSAENVVGSDGAFDLVWSASPDARCGYVVDWCPTYKECRPQWLKVPTGITRARVQSVSFEECVRYTFSIYGCTPGAPELLERREGYVKECLPEVQIKDLDVHQYGSDTVQISWTGIPLENQTSFLRSYVIYYFNSLDPASVKAVHVSPDEPKAKNLTGLTSGSYTFTLKALTSVGEGGESSPYYKKIEPPIDQLITVMVICLGSFACLLTLVTVVCYRNWNCIRNKLYPKIPKPAWNDKWLTERDGHGCQILDMDRCDPSKIDTVGDLQQAGEVELENNTGNKDSVLPCTDSYITAPHGNYIQYPPEHSTSAPHVMSFQHSGTQIRNYSYNLVTQAALDIGQPSIDSPYCPKPEPHNDMSHVPSGCDLRIYQPHVT</sequence>
<dbReference type="Ensembl" id="ENSELUT00000036933.3">
    <property type="protein sequence ID" value="ENSELUP00000042654.2"/>
    <property type="gene ID" value="ENSELUG00000023982.3"/>
</dbReference>
<evidence type="ECO:0000259" key="12">
    <source>
        <dbReference type="PROSITE" id="PS50853"/>
    </source>
</evidence>
<keyword evidence="7 11" id="KW-0472">Membrane</keyword>
<dbReference type="PROSITE" id="PS01353">
    <property type="entry name" value="HEMATOPO_REC_L_F2"/>
    <property type="match status" value="1"/>
</dbReference>
<evidence type="ECO:0000256" key="4">
    <source>
        <dbReference type="ARBA" id="ARBA00022729"/>
    </source>
</evidence>
<comment type="subcellular location">
    <subcellularLocation>
        <location evidence="1">Membrane</location>
        <topology evidence="1">Single-pass type I membrane protein</topology>
    </subcellularLocation>
</comment>
<evidence type="ECO:0000256" key="2">
    <source>
        <dbReference type="ARBA" id="ARBA00008921"/>
    </source>
</evidence>
<evidence type="ECO:0000313" key="14">
    <source>
        <dbReference type="Proteomes" id="UP000265140"/>
    </source>
</evidence>
<name>A0A3P9APP1_ESOLU</name>
<feature type="transmembrane region" description="Helical" evidence="11">
    <location>
        <begin position="12"/>
        <end position="31"/>
    </location>
</feature>
<feature type="domain" description="Fibronectin type-III" evidence="12">
    <location>
        <begin position="602"/>
        <end position="697"/>
    </location>
</feature>
<feature type="domain" description="Fibronectin type-III" evidence="12">
    <location>
        <begin position="321"/>
        <end position="416"/>
    </location>
</feature>
<dbReference type="Proteomes" id="UP000265140">
    <property type="component" value="Chromosome 14"/>
</dbReference>
<dbReference type="Gene3D" id="2.60.40.10">
    <property type="entry name" value="Immunoglobulins"/>
    <property type="match status" value="7"/>
</dbReference>
<evidence type="ECO:0000256" key="1">
    <source>
        <dbReference type="ARBA" id="ARBA00004479"/>
    </source>
</evidence>
<protein>
    <recommendedName>
        <fullName evidence="12">Fibronectin type-III domain-containing protein</fullName>
    </recommendedName>
</protein>
<dbReference type="InterPro" id="IPR040817">
    <property type="entry name" value="LIFR_D2"/>
</dbReference>
<dbReference type="FunCoup" id="A0A3P9APP1">
    <property type="interactions" value="240"/>
</dbReference>
<evidence type="ECO:0000256" key="7">
    <source>
        <dbReference type="ARBA" id="ARBA00023136"/>
    </source>
</evidence>
<dbReference type="InterPro" id="IPR048497">
    <property type="entry name" value="LIF-R-like_Ig-like"/>
</dbReference>
<dbReference type="OrthoDB" id="6382334at2759"/>
<feature type="domain" description="Fibronectin type-III" evidence="12">
    <location>
        <begin position="417"/>
        <end position="507"/>
    </location>
</feature>
<reference evidence="13" key="4">
    <citation type="submission" date="2025-09" db="UniProtKB">
        <authorList>
            <consortium name="Ensembl"/>
        </authorList>
    </citation>
    <scope>IDENTIFICATION</scope>
</reference>
<dbReference type="PANTHER" id="PTHR48423">
    <property type="entry name" value="INTERLEUKIN-27 RECEPTOR SUBUNIT ALPHA"/>
    <property type="match status" value="1"/>
</dbReference>
<dbReference type="PROSITE" id="PS50853">
    <property type="entry name" value="FN3"/>
    <property type="match status" value="3"/>
</dbReference>
<evidence type="ECO:0000256" key="8">
    <source>
        <dbReference type="ARBA" id="ARBA00023157"/>
    </source>
</evidence>
<evidence type="ECO:0000256" key="10">
    <source>
        <dbReference type="ARBA" id="ARBA00023180"/>
    </source>
</evidence>
<evidence type="ECO:0000256" key="9">
    <source>
        <dbReference type="ARBA" id="ARBA00023170"/>
    </source>
</evidence>
<dbReference type="STRING" id="8010.ENSELUP00000042654"/>
<evidence type="ECO:0000313" key="13">
    <source>
        <dbReference type="Ensembl" id="ENSELUP00000042654.2"/>
    </source>
</evidence>
<dbReference type="Pfam" id="PF25552">
    <property type="entry name" value="LIFR_D4"/>
    <property type="match status" value="1"/>
</dbReference>
<dbReference type="GO" id="GO:0004896">
    <property type="term" value="F:cytokine receptor activity"/>
    <property type="evidence" value="ECO:0007669"/>
    <property type="project" value="InterPro"/>
</dbReference>
<proteinExistence type="inferred from homology"/>
<keyword evidence="4" id="KW-0732">Signal</keyword>
<dbReference type="PANTHER" id="PTHR48423:SF1">
    <property type="entry name" value="INTERLEUKIN-27 RECEPTOR SUBUNIT ALPHA"/>
    <property type="match status" value="1"/>
</dbReference>
<feature type="transmembrane region" description="Helical" evidence="11">
    <location>
        <begin position="701"/>
        <end position="724"/>
    </location>
</feature>
<keyword evidence="3 11" id="KW-0812">Transmembrane</keyword>
<organism evidence="13 14">
    <name type="scientific">Esox lucius</name>
    <name type="common">Northern pike</name>
    <dbReference type="NCBI Taxonomy" id="8010"/>
    <lineage>
        <taxon>Eukaryota</taxon>
        <taxon>Metazoa</taxon>
        <taxon>Chordata</taxon>
        <taxon>Craniata</taxon>
        <taxon>Vertebrata</taxon>
        <taxon>Euteleostomi</taxon>
        <taxon>Actinopterygii</taxon>
        <taxon>Neopterygii</taxon>
        <taxon>Teleostei</taxon>
        <taxon>Protacanthopterygii</taxon>
        <taxon>Esociformes</taxon>
        <taxon>Esocidae</taxon>
        <taxon>Esox</taxon>
    </lineage>
</organism>
<evidence type="ECO:0000256" key="6">
    <source>
        <dbReference type="ARBA" id="ARBA00022989"/>
    </source>
</evidence>
<keyword evidence="5" id="KW-0677">Repeat</keyword>
<dbReference type="InterPro" id="IPR052672">
    <property type="entry name" value="Type1_Cytokine_Rcpt_Type2"/>
</dbReference>
<keyword evidence="6 11" id="KW-1133">Transmembrane helix</keyword>
<dbReference type="Bgee" id="ENSELUG00000023982">
    <property type="expression patterns" value="Expressed in stomach and 13 other cell types or tissues"/>
</dbReference>
<dbReference type="InterPro" id="IPR003961">
    <property type="entry name" value="FN3_dom"/>
</dbReference>
<accession>A0A3P9APP1</accession>
<dbReference type="KEGG" id="els:105014708"/>
<dbReference type="OMA" id="GKMMQYN"/>
<dbReference type="SUPFAM" id="SSF49265">
    <property type="entry name" value="Fibronectin type III"/>
    <property type="match status" value="3"/>
</dbReference>
<dbReference type="GeneTree" id="ENSGT00940000165259"/>
<dbReference type="Pfam" id="PF21177">
    <property type="entry name" value="LIF-R_Ig-like"/>
    <property type="match status" value="1"/>
</dbReference>
<dbReference type="InterPro" id="IPR003529">
    <property type="entry name" value="Hematopoietin_rcpt_Gp130_CS"/>
</dbReference>